<proteinExistence type="predicted"/>
<protein>
    <submittedName>
        <fullName evidence="1">Uncharacterized protein</fullName>
    </submittedName>
</protein>
<accession>A0A2P2PZ56</accession>
<evidence type="ECO:0000313" key="1">
    <source>
        <dbReference type="EMBL" id="MBX60008.1"/>
    </source>
</evidence>
<dbReference type="AlphaFoldDB" id="A0A2P2PZ56"/>
<dbReference type="EMBL" id="GGEC01079524">
    <property type="protein sequence ID" value="MBX60008.1"/>
    <property type="molecule type" value="Transcribed_RNA"/>
</dbReference>
<organism evidence="1">
    <name type="scientific">Rhizophora mucronata</name>
    <name type="common">Asiatic mangrove</name>
    <dbReference type="NCBI Taxonomy" id="61149"/>
    <lineage>
        <taxon>Eukaryota</taxon>
        <taxon>Viridiplantae</taxon>
        <taxon>Streptophyta</taxon>
        <taxon>Embryophyta</taxon>
        <taxon>Tracheophyta</taxon>
        <taxon>Spermatophyta</taxon>
        <taxon>Magnoliopsida</taxon>
        <taxon>eudicotyledons</taxon>
        <taxon>Gunneridae</taxon>
        <taxon>Pentapetalae</taxon>
        <taxon>rosids</taxon>
        <taxon>fabids</taxon>
        <taxon>Malpighiales</taxon>
        <taxon>Rhizophoraceae</taxon>
        <taxon>Rhizophora</taxon>
    </lineage>
</organism>
<reference evidence="1" key="1">
    <citation type="submission" date="2018-02" db="EMBL/GenBank/DDBJ databases">
        <title>Rhizophora mucronata_Transcriptome.</title>
        <authorList>
            <person name="Meera S.P."/>
            <person name="Sreeshan A."/>
            <person name="Augustine A."/>
        </authorList>
    </citation>
    <scope>NUCLEOTIDE SEQUENCE</scope>
    <source>
        <tissue evidence="1">Leaf</tissue>
    </source>
</reference>
<name>A0A2P2PZ56_RHIMU</name>
<sequence>MTIIFLLVLISCAVIIMH</sequence>